<dbReference type="Proteomes" id="UP001154282">
    <property type="component" value="Unassembled WGS sequence"/>
</dbReference>
<sequence>MCKDLTSEERLRVWTKLTMKKRALRTGKFRLLLISQLAVRLVRMKKVRDTNKLKKLALKCIYHRASPMEVIQWLKHKNAISFRWSIARWLMAASRQNDMRRVPGSSEIEAMAAWGAGAAGTAVISKLYSPRSKDQHMKDLQTSQKIVGLLAKR</sequence>
<evidence type="ECO:0000313" key="2">
    <source>
        <dbReference type="EMBL" id="CAI0572564.1"/>
    </source>
</evidence>
<evidence type="ECO:0000313" key="1">
    <source>
        <dbReference type="EMBL" id="CAI0560758.1"/>
    </source>
</evidence>
<name>A0AAV0RY35_9ROSI</name>
<dbReference type="EMBL" id="CAMGYJ010000011">
    <property type="protein sequence ID" value="CAI0572564.1"/>
    <property type="molecule type" value="Genomic_DNA"/>
</dbReference>
<reference evidence="2" key="1">
    <citation type="submission" date="2022-08" db="EMBL/GenBank/DDBJ databases">
        <authorList>
            <person name="Gutierrez-Valencia J."/>
        </authorList>
    </citation>
    <scope>NUCLEOTIDE SEQUENCE</scope>
</reference>
<accession>A0AAV0RY35</accession>
<gene>
    <name evidence="1" type="ORF">LITE_LOCUS49799</name>
    <name evidence="2" type="ORF">LITE_LOCUS50106</name>
</gene>
<proteinExistence type="predicted"/>
<keyword evidence="3" id="KW-1185">Reference proteome</keyword>
<comment type="caution">
    <text evidence="2">The sequence shown here is derived from an EMBL/GenBank/DDBJ whole genome shotgun (WGS) entry which is preliminary data.</text>
</comment>
<organism evidence="2 3">
    <name type="scientific">Linum tenue</name>
    <dbReference type="NCBI Taxonomy" id="586396"/>
    <lineage>
        <taxon>Eukaryota</taxon>
        <taxon>Viridiplantae</taxon>
        <taxon>Streptophyta</taxon>
        <taxon>Embryophyta</taxon>
        <taxon>Tracheophyta</taxon>
        <taxon>Spermatophyta</taxon>
        <taxon>Magnoliopsida</taxon>
        <taxon>eudicotyledons</taxon>
        <taxon>Gunneridae</taxon>
        <taxon>Pentapetalae</taxon>
        <taxon>rosids</taxon>
        <taxon>fabids</taxon>
        <taxon>Malpighiales</taxon>
        <taxon>Linaceae</taxon>
        <taxon>Linum</taxon>
    </lineage>
</organism>
<dbReference type="EMBL" id="CAMGYJ010000011">
    <property type="protein sequence ID" value="CAI0560758.1"/>
    <property type="molecule type" value="Genomic_DNA"/>
</dbReference>
<protein>
    <submittedName>
        <fullName evidence="2">Uncharacterized protein</fullName>
    </submittedName>
</protein>
<dbReference type="AlphaFoldDB" id="A0AAV0RY35"/>
<evidence type="ECO:0000313" key="3">
    <source>
        <dbReference type="Proteomes" id="UP001154282"/>
    </source>
</evidence>